<protein>
    <submittedName>
        <fullName evidence="1">Uncharacterized protein</fullName>
    </submittedName>
</protein>
<keyword evidence="2" id="KW-1185">Reference proteome</keyword>
<accession>A0A1G7YRK2</accession>
<dbReference type="AlphaFoldDB" id="A0A1G7YRK2"/>
<evidence type="ECO:0000313" key="2">
    <source>
        <dbReference type="Proteomes" id="UP000198656"/>
    </source>
</evidence>
<proteinExistence type="predicted"/>
<gene>
    <name evidence="1" type="ORF">SAMN05443529_108129</name>
</gene>
<dbReference type="Proteomes" id="UP000198656">
    <property type="component" value="Unassembled WGS sequence"/>
</dbReference>
<evidence type="ECO:0000313" key="1">
    <source>
        <dbReference type="EMBL" id="SDG98809.1"/>
    </source>
</evidence>
<dbReference type="STRING" id="1121419.SAMN05443529_108129"/>
<reference evidence="2" key="1">
    <citation type="submission" date="2016-10" db="EMBL/GenBank/DDBJ databases">
        <authorList>
            <person name="Varghese N."/>
            <person name="Submissions S."/>
        </authorList>
    </citation>
    <scope>NUCLEOTIDE SEQUENCE [LARGE SCALE GENOMIC DNA]</scope>
    <source>
        <strain evidence="2">DSM 8344</strain>
    </source>
</reference>
<sequence length="136" mass="15432">MKDSRSFLLWEKERGMAPLLSPTRSQSGPRRPEIKGTFCLVNTLVKFTIKRAPMLKGQLRPGSLPALPRGWRNSFSIQRASERNECERALSPYFHHTSLLSHLPSPSPRRPETKGTFCLVSTLVEFTIKRAPMLKG</sequence>
<dbReference type="EMBL" id="FNCP01000008">
    <property type="protein sequence ID" value="SDG98809.1"/>
    <property type="molecule type" value="Genomic_DNA"/>
</dbReference>
<name>A0A1G7YRK2_9FIRM</name>
<organism evidence="1 2">
    <name type="scientific">Desulfosporosinus hippei DSM 8344</name>
    <dbReference type="NCBI Taxonomy" id="1121419"/>
    <lineage>
        <taxon>Bacteria</taxon>
        <taxon>Bacillati</taxon>
        <taxon>Bacillota</taxon>
        <taxon>Clostridia</taxon>
        <taxon>Eubacteriales</taxon>
        <taxon>Desulfitobacteriaceae</taxon>
        <taxon>Desulfosporosinus</taxon>
    </lineage>
</organism>